<protein>
    <recommendedName>
        <fullName evidence="3">Acyl-CoA dehydrogenase</fullName>
    </recommendedName>
</protein>
<evidence type="ECO:0000313" key="2">
    <source>
        <dbReference type="Proteomes" id="UP000054893"/>
    </source>
</evidence>
<dbReference type="GO" id="GO:0016627">
    <property type="term" value="F:oxidoreductase activity, acting on the CH-CH group of donors"/>
    <property type="evidence" value="ECO:0007669"/>
    <property type="project" value="InterPro"/>
</dbReference>
<name>A0A158F8M0_CABSO</name>
<dbReference type="EMBL" id="FCOC02000002">
    <property type="protein sequence ID" value="SAL16081.1"/>
    <property type="molecule type" value="Genomic_DNA"/>
</dbReference>
<gene>
    <name evidence="1" type="ORF">AWB64_00935</name>
</gene>
<dbReference type="RefSeq" id="WP_244163927.1">
    <property type="nucleotide sequence ID" value="NZ_FCOC02000002.1"/>
</dbReference>
<dbReference type="SUPFAM" id="SSF56645">
    <property type="entry name" value="Acyl-CoA dehydrogenase NM domain-like"/>
    <property type="match status" value="1"/>
</dbReference>
<dbReference type="Gene3D" id="2.40.110.10">
    <property type="entry name" value="Butyryl-CoA Dehydrogenase, subunit A, domain 2"/>
    <property type="match status" value="1"/>
</dbReference>
<dbReference type="AlphaFoldDB" id="A0A158F8M0"/>
<accession>A0A158F8M0</accession>
<dbReference type="Proteomes" id="UP000054893">
    <property type="component" value="Unassembled WGS sequence"/>
</dbReference>
<dbReference type="InterPro" id="IPR046373">
    <property type="entry name" value="Acyl-CoA_Oxase/DH_mid-dom_sf"/>
</dbReference>
<reference evidence="1 2" key="1">
    <citation type="submission" date="2016-01" db="EMBL/GenBank/DDBJ databases">
        <authorList>
            <person name="Oliw E.H."/>
        </authorList>
    </citation>
    <scope>NUCLEOTIDE SEQUENCE [LARGE SCALE GENOMIC DNA]</scope>
    <source>
        <strain evidence="1">LMG 22029</strain>
    </source>
</reference>
<dbReference type="InterPro" id="IPR009100">
    <property type="entry name" value="AcylCoA_DH/oxidase_NM_dom_sf"/>
</dbReference>
<evidence type="ECO:0008006" key="3">
    <source>
        <dbReference type="Google" id="ProtNLM"/>
    </source>
</evidence>
<proteinExistence type="predicted"/>
<sequence length="349" mass="37227">MQRMTDGIATLSALDPFLRELRFKRGSPDDTAHALQALIDAGLDRLPLPGQGATLERWRALAAVAACDLALVKLFEGHTDALAIMAEIGDGFVPANGQAWGVWAAEPPAARLAAKAASNEQRENLTLHGSKAWCSGAAALSHALVTAWNERDEPILAAVDLRQPDVRVTNEGWMAVGMSASASVDVHFDNARATRIGAPRAYLERAGFWHGGGGIAACWFGAAAAIGNFVKQEATRRADPYKLAHLGAIDTALSGTASLLRETAAQIDREPYADAMPGVFRARLAAEKAAAEVIERAGRALGAAPLCRNRHFASLMSDLPVFIRQSHAERDEAALAERIVKEESSAWNL</sequence>
<evidence type="ECO:0000313" key="1">
    <source>
        <dbReference type="EMBL" id="SAL16081.1"/>
    </source>
</evidence>
<organism evidence="1 2">
    <name type="scientific">Caballeronia sordidicola</name>
    <name type="common">Burkholderia sordidicola</name>
    <dbReference type="NCBI Taxonomy" id="196367"/>
    <lineage>
        <taxon>Bacteria</taxon>
        <taxon>Pseudomonadati</taxon>
        <taxon>Pseudomonadota</taxon>
        <taxon>Betaproteobacteria</taxon>
        <taxon>Burkholderiales</taxon>
        <taxon>Burkholderiaceae</taxon>
        <taxon>Caballeronia</taxon>
    </lineage>
</organism>